<dbReference type="Gene3D" id="3.40.190.120">
    <property type="entry name" value="Osmoprotection protein (prox), domain 2"/>
    <property type="match status" value="1"/>
</dbReference>
<evidence type="ECO:0000313" key="2">
    <source>
        <dbReference type="Proteomes" id="UP001152519"/>
    </source>
</evidence>
<keyword evidence="2" id="KW-1185">Reference proteome</keyword>
<proteinExistence type="predicted"/>
<dbReference type="EMBL" id="CAJSLV010000051">
    <property type="protein sequence ID" value="CAG6393792.1"/>
    <property type="molecule type" value="Genomic_DNA"/>
</dbReference>
<protein>
    <submittedName>
        <fullName evidence="1">Uncharacterized protein</fullName>
    </submittedName>
</protein>
<accession>A0A9W4DTP9</accession>
<organism evidence="1 2">
    <name type="scientific">Actinacidiphila cocklensis</name>
    <dbReference type="NCBI Taxonomy" id="887465"/>
    <lineage>
        <taxon>Bacteria</taxon>
        <taxon>Bacillati</taxon>
        <taxon>Actinomycetota</taxon>
        <taxon>Actinomycetes</taxon>
        <taxon>Kitasatosporales</taxon>
        <taxon>Streptomycetaceae</taxon>
        <taxon>Actinacidiphila</taxon>
    </lineage>
</organism>
<reference evidence="1" key="1">
    <citation type="submission" date="2021-05" db="EMBL/GenBank/DDBJ databases">
        <authorList>
            <person name="Arsene-Ploetze F."/>
        </authorList>
    </citation>
    <scope>NUCLEOTIDE SEQUENCE</scope>
    <source>
        <strain evidence="1">DSM 42138</strain>
    </source>
</reference>
<dbReference type="AlphaFoldDB" id="A0A9W4DTP9"/>
<gene>
    <name evidence="1" type="ORF">SCOCK_220046</name>
</gene>
<dbReference type="Proteomes" id="UP001152519">
    <property type="component" value="Unassembled WGS sequence"/>
</dbReference>
<name>A0A9W4DTP9_9ACTN</name>
<evidence type="ECO:0000313" key="1">
    <source>
        <dbReference type="EMBL" id="CAG6393792.1"/>
    </source>
</evidence>
<comment type="caution">
    <text evidence="1">The sequence shown here is derived from an EMBL/GenBank/DDBJ whole genome shotgun (WGS) entry which is preliminary data.</text>
</comment>
<sequence>MAAGDECPDRPFCEPGLKSAYGIGVVSVAPEGVGTTQSRQAVKDGTGQLVLTTTGATLEQFDLVLLRRGTPEAADVAADYLDAKGL</sequence>